<accession>A0A7X5USU5</accession>
<dbReference type="RefSeq" id="WP_167173435.1">
    <property type="nucleotide sequence ID" value="NZ_JAAOYM010000001.1"/>
</dbReference>
<evidence type="ECO:0000313" key="6">
    <source>
        <dbReference type="Proteomes" id="UP000545493"/>
    </source>
</evidence>
<dbReference type="InterPro" id="IPR050204">
    <property type="entry name" value="AraC_XylS_family_regulators"/>
</dbReference>
<keyword evidence="2 5" id="KW-0238">DNA-binding</keyword>
<evidence type="ECO:0000256" key="3">
    <source>
        <dbReference type="ARBA" id="ARBA00023163"/>
    </source>
</evidence>
<proteinExistence type="predicted"/>
<dbReference type="PANTHER" id="PTHR46796:SF15">
    <property type="entry name" value="BLL1074 PROTEIN"/>
    <property type="match status" value="1"/>
</dbReference>
<reference evidence="5 6" key="1">
    <citation type="submission" date="2020-03" db="EMBL/GenBank/DDBJ databases">
        <title>Sequencing the genomes of 1000 actinobacteria strains.</title>
        <authorList>
            <person name="Klenk H.-P."/>
        </authorList>
    </citation>
    <scope>NUCLEOTIDE SEQUENCE [LARGE SCALE GENOMIC DNA]</scope>
    <source>
        <strain evidence="5 6">DSM 45685</strain>
    </source>
</reference>
<dbReference type="PROSITE" id="PS01124">
    <property type="entry name" value="HTH_ARAC_FAMILY_2"/>
    <property type="match status" value="1"/>
</dbReference>
<evidence type="ECO:0000256" key="2">
    <source>
        <dbReference type="ARBA" id="ARBA00023125"/>
    </source>
</evidence>
<dbReference type="InterPro" id="IPR009057">
    <property type="entry name" value="Homeodomain-like_sf"/>
</dbReference>
<dbReference type="GO" id="GO:0043565">
    <property type="term" value="F:sequence-specific DNA binding"/>
    <property type="evidence" value="ECO:0007669"/>
    <property type="project" value="InterPro"/>
</dbReference>
<dbReference type="AlphaFoldDB" id="A0A7X5USU5"/>
<dbReference type="SUPFAM" id="SSF46689">
    <property type="entry name" value="Homeodomain-like"/>
    <property type="match status" value="1"/>
</dbReference>
<gene>
    <name evidence="5" type="ORF">FHU38_003907</name>
</gene>
<dbReference type="InterPro" id="IPR018060">
    <property type="entry name" value="HTH_AraC"/>
</dbReference>
<feature type="domain" description="HTH araC/xylS-type" evidence="4">
    <location>
        <begin position="171"/>
        <end position="262"/>
    </location>
</feature>
<evidence type="ECO:0000256" key="1">
    <source>
        <dbReference type="ARBA" id="ARBA00023015"/>
    </source>
</evidence>
<keyword evidence="3" id="KW-0804">Transcription</keyword>
<dbReference type="Pfam" id="PF20240">
    <property type="entry name" value="DUF6597"/>
    <property type="match status" value="1"/>
</dbReference>
<dbReference type="Gene3D" id="1.10.10.60">
    <property type="entry name" value="Homeodomain-like"/>
    <property type="match status" value="1"/>
</dbReference>
<comment type="caution">
    <text evidence="5">The sequence shown here is derived from an EMBL/GenBank/DDBJ whole genome shotgun (WGS) entry which is preliminary data.</text>
</comment>
<sequence>MSGDEWVMAAPHPALRPLVMRYLGYARHEAAPALHRGLPSRHVTLAISLADPMRVIGAPGSGQPSARPQGVLGGMHTSPVLIAQQGHLCGVHVELHPLGLRALFGYSSAELSEHVVDLADLGSRFAALPPRLAAESGWRGRFAVLDEVLLGGFTGTEDPVPELALAWRWLLASGGTMRVAQLAGEVGWSRRHLGEVFRREVGLSPKQAARVLRFERAGTLLRRGTRMNLAELAAVCGYSDQSHLTNEWRALAGCSPGTWIAEELPFLQYDTGKQAAGSQV</sequence>
<dbReference type="Proteomes" id="UP000545493">
    <property type="component" value="Unassembled WGS sequence"/>
</dbReference>
<dbReference type="InterPro" id="IPR046532">
    <property type="entry name" value="DUF6597"/>
</dbReference>
<keyword evidence="6" id="KW-1185">Reference proteome</keyword>
<dbReference type="SMART" id="SM00342">
    <property type="entry name" value="HTH_ARAC"/>
    <property type="match status" value="1"/>
</dbReference>
<protein>
    <submittedName>
        <fullName evidence="5">AraC-like DNA-binding protein</fullName>
    </submittedName>
</protein>
<organism evidence="5 6">
    <name type="scientific">Saccharomonospora amisosensis</name>
    <dbReference type="NCBI Taxonomy" id="1128677"/>
    <lineage>
        <taxon>Bacteria</taxon>
        <taxon>Bacillati</taxon>
        <taxon>Actinomycetota</taxon>
        <taxon>Actinomycetes</taxon>
        <taxon>Pseudonocardiales</taxon>
        <taxon>Pseudonocardiaceae</taxon>
        <taxon>Saccharomonospora</taxon>
    </lineage>
</organism>
<evidence type="ECO:0000259" key="4">
    <source>
        <dbReference type="PROSITE" id="PS01124"/>
    </source>
</evidence>
<dbReference type="PANTHER" id="PTHR46796">
    <property type="entry name" value="HTH-TYPE TRANSCRIPTIONAL ACTIVATOR RHAS-RELATED"/>
    <property type="match status" value="1"/>
</dbReference>
<dbReference type="Pfam" id="PF12833">
    <property type="entry name" value="HTH_18"/>
    <property type="match status" value="1"/>
</dbReference>
<dbReference type="GO" id="GO:0003700">
    <property type="term" value="F:DNA-binding transcription factor activity"/>
    <property type="evidence" value="ECO:0007669"/>
    <property type="project" value="InterPro"/>
</dbReference>
<keyword evidence="1" id="KW-0805">Transcription regulation</keyword>
<dbReference type="EMBL" id="JAAOYM010000001">
    <property type="protein sequence ID" value="NIJ13563.1"/>
    <property type="molecule type" value="Genomic_DNA"/>
</dbReference>
<evidence type="ECO:0000313" key="5">
    <source>
        <dbReference type="EMBL" id="NIJ13563.1"/>
    </source>
</evidence>
<name>A0A7X5USU5_9PSEU</name>